<dbReference type="Gene3D" id="1.20.120.20">
    <property type="entry name" value="Apolipoprotein"/>
    <property type="match status" value="1"/>
</dbReference>
<dbReference type="RefSeq" id="WP_278215853.1">
    <property type="nucleotide sequence ID" value="NZ_JAOWLP010000001.1"/>
</dbReference>
<dbReference type="EMBL" id="JAOWLP010000001">
    <property type="protein sequence ID" value="MDG4980282.1"/>
    <property type="molecule type" value="Genomic_DNA"/>
</dbReference>
<evidence type="ECO:0000259" key="3">
    <source>
        <dbReference type="Pfam" id="PF10145"/>
    </source>
</evidence>
<keyword evidence="2" id="KW-0472">Membrane</keyword>
<dbReference type="Proteomes" id="UP001152656">
    <property type="component" value="Unassembled WGS sequence"/>
</dbReference>
<reference evidence="4" key="1">
    <citation type="submission" date="2022-10" db="EMBL/GenBank/DDBJ databases">
        <authorList>
            <person name="Turner M.S."/>
            <person name="Huang W."/>
        </authorList>
    </citation>
    <scope>NUCLEOTIDE SEQUENCE</scope>
    <source>
        <strain evidence="4">581</strain>
    </source>
</reference>
<evidence type="ECO:0000313" key="4">
    <source>
        <dbReference type="EMBL" id="MDG4980282.1"/>
    </source>
</evidence>
<feature type="domain" description="Phage tail tape measure protein" evidence="3">
    <location>
        <begin position="97"/>
        <end position="296"/>
    </location>
</feature>
<dbReference type="InterPro" id="IPR010090">
    <property type="entry name" value="Phage_tape_meas"/>
</dbReference>
<evidence type="ECO:0000256" key="1">
    <source>
        <dbReference type="ARBA" id="ARBA00022612"/>
    </source>
</evidence>
<dbReference type="Gene3D" id="1.10.287.700">
    <property type="entry name" value="Helix hairpin bin"/>
    <property type="match status" value="1"/>
</dbReference>
<feature type="transmembrane region" description="Helical" evidence="2">
    <location>
        <begin position="435"/>
        <end position="460"/>
    </location>
</feature>
<comment type="caution">
    <text evidence="4">The sequence shown here is derived from an EMBL/GenBank/DDBJ whole genome shotgun (WGS) entry which is preliminary data.</text>
</comment>
<dbReference type="NCBIfam" id="TIGR01760">
    <property type="entry name" value="tape_meas_TP901"/>
    <property type="match status" value="1"/>
</dbReference>
<accession>A0A9X4NAP4</accession>
<dbReference type="AlphaFoldDB" id="A0A9X4NAP4"/>
<dbReference type="Pfam" id="PF10145">
    <property type="entry name" value="PhageMin_Tail"/>
    <property type="match status" value="1"/>
</dbReference>
<proteinExistence type="predicted"/>
<dbReference type="PANTHER" id="PTHR37813">
    <property type="entry name" value="FELS-2 PROPHAGE PROTEIN"/>
    <property type="match status" value="1"/>
</dbReference>
<keyword evidence="1" id="KW-1188">Viral release from host cell</keyword>
<evidence type="ECO:0000256" key="2">
    <source>
        <dbReference type="SAM" id="Phobius"/>
    </source>
</evidence>
<name>A0A9X4NAP4_9LACT</name>
<keyword evidence="2" id="KW-0812">Transmembrane</keyword>
<gene>
    <name evidence="4" type="ORF">OGZ39_01220</name>
</gene>
<reference evidence="4" key="2">
    <citation type="journal article" date="2023" name="Food Microbiol.">
        <title>Evaluation of the fermentation potential of lactic acid bacteria isolated from herbs, fruits and vegetables as starter cultures in nut-based milk alternatives.</title>
        <authorList>
            <person name="Huang W."/>
            <person name="Dong A."/>
            <person name="Pham H.T."/>
            <person name="Zhou C."/>
            <person name="Huo Z."/>
            <person name="Watjen A.P."/>
            <person name="Prakash S."/>
            <person name="Bang-Berthelsen C.H."/>
            <person name="Turner M.S."/>
        </authorList>
    </citation>
    <scope>NUCLEOTIDE SEQUENCE</scope>
    <source>
        <strain evidence="4">581</strain>
    </source>
</reference>
<dbReference type="PANTHER" id="PTHR37813:SF1">
    <property type="entry name" value="FELS-2 PROPHAGE PROTEIN"/>
    <property type="match status" value="1"/>
</dbReference>
<protein>
    <submittedName>
        <fullName evidence="4">Phage tail tape measure protein</fullName>
    </submittedName>
</protein>
<evidence type="ECO:0000313" key="5">
    <source>
        <dbReference type="Proteomes" id="UP001152656"/>
    </source>
</evidence>
<sequence length="1021" mass="109382">MESFSVQAYLKATDNNFVSTFKDAAKQVQNFQNNTNSTMSTVGQVATSTGKTLTKAVTVPIVGIGIAAAKVGGDFEAQMSRVKAISGATGSSFEELRQQAIDLGAKTAFSAKESAAGMENLASAGFDAKEIMEAMPGLLDLAAVSGGDVALASENAATALRGFNLDASQSGHVANVFARAAADTNAEVGDMGEAMKYIAPVANTMGLSLEETAAAIGIMSDAGVKGSQAGTTLRGALSRLAKPTKPMIEKMQELGVSFYDASGKMIPLKDQISVLKKSFTGLTQEQKNNALVTLYGQESLSGMVALVDKGPDALGKLTTSLQNSDGAADKMARTMQDNMNSSLEQMMGAFESAAIVIQKILAPAVRKVADSISGLVDKFVSAPEPVQKMIVTIGLIVAAIGPLLVIFGQAVVILQRVKVGFLALRSGLALIGSSFTAISLPVLGIIAAIAAVIAIGILVYKNWDKISKFGKEVWANVKKFASDAAEAIKEKWGDITQWFSDTWNNLKNGAKGLWDGTIQGAKNAVDSVKNAWGGVKEWFSDKWNGIKDGAKGIWGNIKSGAKSGADGVQNAWSNTKKWFSNLWDGIVSGAKSIGSKMLEPIVNLFNAYKEIFQPLLIFFSGLWDQVKTIFSSAWEAIKTVVMGPVLLLIDLITGNFEQLKKDALMLWQTMVDSIQTIVSTFVQIVGGFFQGLWGVIQNIWDTLVLEAQTAWTTLTTFIVTTVQNMITAVVNGWNSFKQGTIDLWNATIQWIQDTWSAFVSWIIQTANDIVNGVINGWNAFKQGTIDLWNATIQWVKDTWASFKQWVVGSANAIVDGVKQGWENLKQGTIGLWNGMVNGLKGIWDGLKQNVSDLIDNVVGIFNTLKNINLLDIGKAIIDGFVKGLKQKWEDGMKFISGIGDWIREHKGPINKDRKLLTPAGNAIMNGLNSGLTGGFRDVQSNVSGMGDMIANAINSDYSVDIGANVAAANRSISSQVSHDVNLNQGKQPALFNVRIGNQNFKAFVDDISNAQGQAINLNMEF</sequence>
<feature type="transmembrane region" description="Helical" evidence="2">
    <location>
        <begin position="389"/>
        <end position="414"/>
    </location>
</feature>
<keyword evidence="2" id="KW-1133">Transmembrane helix</keyword>
<organism evidence="4 5">
    <name type="scientific">Lactococcus lactis</name>
    <dbReference type="NCBI Taxonomy" id="1358"/>
    <lineage>
        <taxon>Bacteria</taxon>
        <taxon>Bacillati</taxon>
        <taxon>Bacillota</taxon>
        <taxon>Bacilli</taxon>
        <taxon>Lactobacillales</taxon>
        <taxon>Streptococcaceae</taxon>
        <taxon>Lactococcus</taxon>
    </lineage>
</organism>